<dbReference type="EMBL" id="DS572717">
    <property type="protein sequence ID" value="EGY18631.1"/>
    <property type="molecule type" value="Genomic_DNA"/>
</dbReference>
<proteinExistence type="predicted"/>
<dbReference type="HOGENOM" id="CLU_2199018_0_0_1"/>
<dbReference type="RefSeq" id="XP_009653754.1">
    <property type="nucleotide sequence ID" value="XM_009655459.1"/>
</dbReference>
<dbReference type="KEGG" id="vda:VDAG_09157"/>
<gene>
    <name evidence="1" type="ORF">VDAG_09157</name>
</gene>
<reference evidence="1 2" key="1">
    <citation type="submission" date="2008-03" db="EMBL/GenBank/DDBJ databases">
        <title>The Genome Sequence of Verticillium dahliae VdLs.17.</title>
        <authorList>
            <consortium name="The Broad Institute Genome Sequencing Platform"/>
            <person name="Ma L.-J.J."/>
            <person name="Klosterman S.J."/>
            <person name="Subbarao K."/>
            <person name="Dobinson K."/>
            <person name="Veronese P."/>
            <person name="Kang S."/>
            <person name="Gold S.E."/>
            <person name="Young S."/>
            <person name="Jaffe D."/>
            <person name="Gnerre S."/>
            <person name="Berlin A."/>
            <person name="Heiman D."/>
            <person name="Hepburn T."/>
            <person name="Sykes S."/>
            <person name="Alvarado L."/>
            <person name="Kodira C.D."/>
            <person name="Lander E."/>
            <person name="Galagan J."/>
            <person name="Nusbaum C."/>
            <person name="Birren B."/>
        </authorList>
    </citation>
    <scope>NUCLEOTIDE SEQUENCE [LARGE SCALE GENOMIC DNA]</scope>
    <source>
        <strain evidence="2">VdLs.17 / ATCC MYA-4575 / FGSC 10137</strain>
    </source>
</reference>
<name>G2XFN3_VERDV</name>
<dbReference type="AlphaFoldDB" id="G2XFN3"/>
<dbReference type="Pfam" id="PF10224">
    <property type="entry name" value="DUF2205"/>
    <property type="match status" value="1"/>
</dbReference>
<evidence type="ECO:0000313" key="1">
    <source>
        <dbReference type="EMBL" id="EGY18631.1"/>
    </source>
</evidence>
<dbReference type="InParanoid" id="G2XFN3"/>
<dbReference type="GeneID" id="20710620"/>
<dbReference type="Proteomes" id="UP000001611">
    <property type="component" value="Chromosome 4"/>
</dbReference>
<dbReference type="Gene3D" id="1.20.5.170">
    <property type="match status" value="1"/>
</dbReference>
<evidence type="ECO:0000313" key="2">
    <source>
        <dbReference type="Proteomes" id="UP000001611"/>
    </source>
</evidence>
<organism evidence="1 2">
    <name type="scientific">Verticillium dahliae (strain VdLs.17 / ATCC MYA-4575 / FGSC 10137)</name>
    <name type="common">Verticillium wilt</name>
    <dbReference type="NCBI Taxonomy" id="498257"/>
    <lineage>
        <taxon>Eukaryota</taxon>
        <taxon>Fungi</taxon>
        <taxon>Dikarya</taxon>
        <taxon>Ascomycota</taxon>
        <taxon>Pezizomycotina</taxon>
        <taxon>Sordariomycetes</taxon>
        <taxon>Hypocreomycetidae</taxon>
        <taxon>Glomerellales</taxon>
        <taxon>Plectosphaerellaceae</taxon>
        <taxon>Verticillium</taxon>
    </lineage>
</organism>
<protein>
    <submittedName>
        <fullName evidence="1">Uncharacterized protein</fullName>
    </submittedName>
</protein>
<sequence length="108" mass="12390">MAMSPKMTCDETEALGREIGAERRWHEKALQDSLLLISRIEKVNKEHEKLARNNKVLLEYIGALKDLSSPTTFRNDIEDMIPVPHHASDLPTLKYRPQCQQALILEPL</sequence>
<dbReference type="STRING" id="498257.G2XFN3"/>
<dbReference type="InterPro" id="IPR019357">
    <property type="entry name" value="SCOC"/>
</dbReference>
<accession>G2XFN3</accession>
<keyword evidence="2" id="KW-1185">Reference proteome</keyword>